<name>A0A315E4Q2_9BURK</name>
<keyword evidence="2" id="KW-1185">Reference proteome</keyword>
<dbReference type="OrthoDB" id="9803723at2"/>
<dbReference type="AlphaFoldDB" id="A0A315E4Q2"/>
<evidence type="ECO:0000313" key="2">
    <source>
        <dbReference type="Proteomes" id="UP000250790"/>
    </source>
</evidence>
<organism evidence="1 2">
    <name type="scientific">Limnohabitans parvus II-B4</name>
    <dbReference type="NCBI Taxonomy" id="1293052"/>
    <lineage>
        <taxon>Bacteria</taxon>
        <taxon>Pseudomonadati</taxon>
        <taxon>Pseudomonadota</taxon>
        <taxon>Betaproteobacteria</taxon>
        <taxon>Burkholderiales</taxon>
        <taxon>Comamonadaceae</taxon>
        <taxon>Limnohabitans</taxon>
    </lineage>
</organism>
<dbReference type="InterPro" id="IPR018841">
    <property type="entry name" value="DUF2442"/>
</dbReference>
<accession>A0A315E4Q2</accession>
<dbReference type="InterPro" id="IPR036782">
    <property type="entry name" value="NE0471-like_N"/>
</dbReference>
<dbReference type="Gene3D" id="3.30.2020.10">
    <property type="entry name" value="NE0471-like N-terminal domain"/>
    <property type="match status" value="1"/>
</dbReference>
<dbReference type="Pfam" id="PF10387">
    <property type="entry name" value="DUF2442"/>
    <property type="match status" value="1"/>
</dbReference>
<dbReference type="RefSeq" id="WP_108313122.1">
    <property type="nucleotide sequence ID" value="NZ_NESN01000004.1"/>
</dbReference>
<evidence type="ECO:0008006" key="3">
    <source>
        <dbReference type="Google" id="ProtNLM"/>
    </source>
</evidence>
<gene>
    <name evidence="1" type="ORF">B9Z37_11295</name>
</gene>
<comment type="caution">
    <text evidence="1">The sequence shown here is derived from an EMBL/GenBank/DDBJ whole genome shotgun (WGS) entry which is preliminary data.</text>
</comment>
<evidence type="ECO:0000313" key="1">
    <source>
        <dbReference type="EMBL" id="PUE52753.1"/>
    </source>
</evidence>
<reference evidence="1 2" key="1">
    <citation type="submission" date="2017-04" db="EMBL/GenBank/DDBJ databases">
        <title>Unexpected and diverse lifestyles within the genus Limnohabitans.</title>
        <authorList>
            <person name="Kasalicky V."/>
            <person name="Mehrshad M."/>
            <person name="Andrei S.-A."/>
            <person name="Salcher M."/>
            <person name="Kratochvilova H."/>
            <person name="Simek K."/>
            <person name="Ghai R."/>
        </authorList>
    </citation>
    <scope>NUCLEOTIDE SEQUENCE [LARGE SCALE GENOMIC DNA]</scope>
    <source>
        <strain evidence="1 2">II-B4</strain>
    </source>
</reference>
<proteinExistence type="predicted"/>
<dbReference type="SUPFAM" id="SSF143880">
    <property type="entry name" value="NE0471 N-terminal domain-like"/>
    <property type="match status" value="1"/>
</dbReference>
<protein>
    <recommendedName>
        <fullName evidence="3">DUF2442 domain-containing protein</fullName>
    </recommendedName>
</protein>
<dbReference type="EMBL" id="NESN01000004">
    <property type="protein sequence ID" value="PUE52753.1"/>
    <property type="molecule type" value="Genomic_DNA"/>
</dbReference>
<sequence length="84" mass="9071">MDWDVISVKPVAHLALMVQFADGTEGGVRFEPSHLTGVFATLKDPSVFAQAFVDGGAVSWPGDLDLAPDAMYQAIKSHGEWVLR</sequence>
<dbReference type="Proteomes" id="UP000250790">
    <property type="component" value="Unassembled WGS sequence"/>
</dbReference>